<name>A0A183PPC7_9TREM</name>
<dbReference type="InterPro" id="IPR011761">
    <property type="entry name" value="ATP-grasp"/>
</dbReference>
<dbReference type="Proteomes" id="UP000269396">
    <property type="component" value="Unassembled WGS sequence"/>
</dbReference>
<dbReference type="SUPFAM" id="SSF56059">
    <property type="entry name" value="Glutathione synthetase ATP-binding domain-like"/>
    <property type="match status" value="1"/>
</dbReference>
<reference evidence="1 2" key="1">
    <citation type="submission" date="2018-11" db="EMBL/GenBank/DDBJ databases">
        <authorList>
            <consortium name="Pathogen Informatics"/>
        </authorList>
    </citation>
    <scope>NUCLEOTIDE SEQUENCE [LARGE SCALE GENOMIC DNA]</scope>
    <source>
        <strain>Denwood</strain>
        <strain evidence="2">Zambia</strain>
    </source>
</reference>
<evidence type="ECO:0000313" key="2">
    <source>
        <dbReference type="Proteomes" id="UP000269396"/>
    </source>
</evidence>
<dbReference type="GO" id="GO:0004736">
    <property type="term" value="F:pyruvate carboxylase activity"/>
    <property type="evidence" value="ECO:0007669"/>
    <property type="project" value="TreeGrafter"/>
</dbReference>
<evidence type="ECO:0000313" key="1">
    <source>
        <dbReference type="EMBL" id="VDP70705.1"/>
    </source>
</evidence>
<dbReference type="PROSITE" id="PS50979">
    <property type="entry name" value="BC"/>
    <property type="match status" value="1"/>
</dbReference>
<dbReference type="PANTHER" id="PTHR43778:SF2">
    <property type="entry name" value="PYRUVATE CARBOXYLASE, MITOCHONDRIAL"/>
    <property type="match status" value="1"/>
</dbReference>
<dbReference type="InterPro" id="IPR005481">
    <property type="entry name" value="BC-like_N"/>
</dbReference>
<dbReference type="InterPro" id="IPR005479">
    <property type="entry name" value="CPAse_ATP-bd"/>
</dbReference>
<dbReference type="GO" id="GO:0046872">
    <property type="term" value="F:metal ion binding"/>
    <property type="evidence" value="ECO:0007669"/>
    <property type="project" value="InterPro"/>
</dbReference>
<dbReference type="Pfam" id="PF00289">
    <property type="entry name" value="Biotin_carb_N"/>
    <property type="match status" value="1"/>
</dbReference>
<dbReference type="AlphaFoldDB" id="A0A183PPC7"/>
<accession>A0A183PPC7</accession>
<dbReference type="Pfam" id="PF02786">
    <property type="entry name" value="CPSase_L_D2"/>
    <property type="match status" value="1"/>
</dbReference>
<dbReference type="GO" id="GO:0006094">
    <property type="term" value="P:gluconeogenesis"/>
    <property type="evidence" value="ECO:0007669"/>
    <property type="project" value="TreeGrafter"/>
</dbReference>
<sequence>MFTNRIRHSIHVCSFVHFNESLQRHDVEAIHPGYGFLSERSEFAQACTDAGIIFIGPPAKVVKRMGDKVEARQAAINANVSVVPGSPGPITSSEEAMEFCKRYGLPVILKAAYGGGGRGMRVVRRLEDIKQNFELASSEALAAFGNGAMFIEKFIERPRHIEVQILGDKYGNVVHLYERDCSVQRRHQKLVEIAPAPSLDPTIRKSLLSDAVRLASSVEYVQNCN</sequence>
<protein>
    <submittedName>
        <fullName evidence="1">Uncharacterized protein</fullName>
    </submittedName>
</protein>
<organism evidence="1 2">
    <name type="scientific">Schistosoma mattheei</name>
    <dbReference type="NCBI Taxonomy" id="31246"/>
    <lineage>
        <taxon>Eukaryota</taxon>
        <taxon>Metazoa</taxon>
        <taxon>Spiralia</taxon>
        <taxon>Lophotrochozoa</taxon>
        <taxon>Platyhelminthes</taxon>
        <taxon>Trematoda</taxon>
        <taxon>Digenea</taxon>
        <taxon>Strigeidida</taxon>
        <taxon>Schistosomatoidea</taxon>
        <taxon>Schistosomatidae</taxon>
        <taxon>Schistosoma</taxon>
    </lineage>
</organism>
<dbReference type="InterPro" id="IPR055268">
    <property type="entry name" value="PCB-like"/>
</dbReference>
<dbReference type="EMBL" id="UZAL01036883">
    <property type="protein sequence ID" value="VDP70705.1"/>
    <property type="molecule type" value="Genomic_DNA"/>
</dbReference>
<dbReference type="PANTHER" id="PTHR43778">
    <property type="entry name" value="PYRUVATE CARBOXYLASE"/>
    <property type="match status" value="1"/>
</dbReference>
<dbReference type="InterPro" id="IPR011764">
    <property type="entry name" value="Biotin_carboxylation_dom"/>
</dbReference>
<dbReference type="STRING" id="31246.A0A183PPC7"/>
<gene>
    <name evidence="1" type="ORF">SMTD_LOCUS16213</name>
</gene>
<dbReference type="PROSITE" id="PS50975">
    <property type="entry name" value="ATP_GRASP"/>
    <property type="match status" value="1"/>
</dbReference>
<dbReference type="GO" id="GO:0005737">
    <property type="term" value="C:cytoplasm"/>
    <property type="evidence" value="ECO:0007669"/>
    <property type="project" value="TreeGrafter"/>
</dbReference>
<dbReference type="Gene3D" id="3.30.470.20">
    <property type="entry name" value="ATP-grasp fold, B domain"/>
    <property type="match status" value="1"/>
</dbReference>
<proteinExistence type="predicted"/>
<dbReference type="GO" id="GO:0005524">
    <property type="term" value="F:ATP binding"/>
    <property type="evidence" value="ECO:0007669"/>
    <property type="project" value="UniProtKB-UniRule"/>
</dbReference>
<keyword evidence="2" id="KW-1185">Reference proteome</keyword>